<dbReference type="PANTHER" id="PTHR43798:SF33">
    <property type="entry name" value="HYDROLASE, PUTATIVE (AFU_ORTHOLOGUE AFUA_2G14860)-RELATED"/>
    <property type="match status" value="1"/>
</dbReference>
<dbReference type="InterPro" id="IPR050266">
    <property type="entry name" value="AB_hydrolase_sf"/>
</dbReference>
<sequence>MPFAELGDVRLFYSDDAPGKDDGDGEASVPLLLVHGYGADSHDWDFHIPDLASRHRVIAPDLRGHGYSSAP</sequence>
<evidence type="ECO:0000313" key="3">
    <source>
        <dbReference type="Proteomes" id="UP001597083"/>
    </source>
</evidence>
<reference evidence="3" key="1">
    <citation type="journal article" date="2019" name="Int. J. Syst. Evol. Microbiol.">
        <title>The Global Catalogue of Microorganisms (GCM) 10K type strain sequencing project: providing services to taxonomists for standard genome sequencing and annotation.</title>
        <authorList>
            <consortium name="The Broad Institute Genomics Platform"/>
            <consortium name="The Broad Institute Genome Sequencing Center for Infectious Disease"/>
            <person name="Wu L."/>
            <person name="Ma J."/>
        </authorList>
    </citation>
    <scope>NUCLEOTIDE SEQUENCE [LARGE SCALE GENOMIC DNA]</scope>
    <source>
        <strain evidence="3">JCM 31696</strain>
    </source>
</reference>
<keyword evidence="2" id="KW-0378">Hydrolase</keyword>
<dbReference type="Gene3D" id="3.40.50.1820">
    <property type="entry name" value="alpha/beta hydrolase"/>
    <property type="match status" value="1"/>
</dbReference>
<dbReference type="SUPFAM" id="SSF53474">
    <property type="entry name" value="alpha/beta-Hydrolases"/>
    <property type="match status" value="1"/>
</dbReference>
<proteinExistence type="predicted"/>
<accession>A0ABW3CAD3</accession>
<dbReference type="InterPro" id="IPR000073">
    <property type="entry name" value="AB_hydrolase_1"/>
</dbReference>
<protein>
    <submittedName>
        <fullName evidence="2">Alpha/beta fold hydrolase</fullName>
    </submittedName>
</protein>
<dbReference type="GO" id="GO:0016787">
    <property type="term" value="F:hydrolase activity"/>
    <property type="evidence" value="ECO:0007669"/>
    <property type="project" value="UniProtKB-KW"/>
</dbReference>
<evidence type="ECO:0000313" key="2">
    <source>
        <dbReference type="EMBL" id="MFD0851441.1"/>
    </source>
</evidence>
<dbReference type="Proteomes" id="UP001597083">
    <property type="component" value="Unassembled WGS sequence"/>
</dbReference>
<dbReference type="InterPro" id="IPR029058">
    <property type="entry name" value="AB_hydrolase_fold"/>
</dbReference>
<feature type="domain" description="AB hydrolase-1" evidence="1">
    <location>
        <begin position="30"/>
        <end position="71"/>
    </location>
</feature>
<comment type="caution">
    <text evidence="2">The sequence shown here is derived from an EMBL/GenBank/DDBJ whole genome shotgun (WGS) entry which is preliminary data.</text>
</comment>
<feature type="non-terminal residue" evidence="2">
    <location>
        <position position="71"/>
    </location>
</feature>
<dbReference type="EMBL" id="JBHTIR010000472">
    <property type="protein sequence ID" value="MFD0851441.1"/>
    <property type="molecule type" value="Genomic_DNA"/>
</dbReference>
<organism evidence="2 3">
    <name type="scientific">Actinomadura adrarensis</name>
    <dbReference type="NCBI Taxonomy" id="1819600"/>
    <lineage>
        <taxon>Bacteria</taxon>
        <taxon>Bacillati</taxon>
        <taxon>Actinomycetota</taxon>
        <taxon>Actinomycetes</taxon>
        <taxon>Streptosporangiales</taxon>
        <taxon>Thermomonosporaceae</taxon>
        <taxon>Actinomadura</taxon>
    </lineage>
</organism>
<name>A0ABW3CAD3_9ACTN</name>
<evidence type="ECO:0000259" key="1">
    <source>
        <dbReference type="Pfam" id="PF00561"/>
    </source>
</evidence>
<keyword evidence="3" id="KW-1185">Reference proteome</keyword>
<gene>
    <name evidence="2" type="ORF">ACFQ07_04385</name>
</gene>
<dbReference type="PANTHER" id="PTHR43798">
    <property type="entry name" value="MONOACYLGLYCEROL LIPASE"/>
    <property type="match status" value="1"/>
</dbReference>
<dbReference type="Pfam" id="PF00561">
    <property type="entry name" value="Abhydrolase_1"/>
    <property type="match status" value="1"/>
</dbReference>